<feature type="binding site" evidence="6">
    <location>
        <position position="648"/>
    </location>
    <ligand>
        <name>alpha-maltose 1-phosphate</name>
        <dbReference type="ChEBI" id="CHEBI:63576"/>
    </ligand>
</feature>
<name>A0A5R9J639_9PROT</name>
<comment type="catalytic activity">
    <reaction evidence="5 6">
        <text>alpha-maltose 1-phosphate + [(1-&gt;4)-alpha-D-glucosyl](n) = [(1-&gt;4)-alpha-D-glucosyl](n+2) + phosphate</text>
        <dbReference type="Rhea" id="RHEA:42692"/>
        <dbReference type="Rhea" id="RHEA-COMP:9584"/>
        <dbReference type="Rhea" id="RHEA-COMP:10183"/>
        <dbReference type="ChEBI" id="CHEBI:15444"/>
        <dbReference type="ChEBI" id="CHEBI:43474"/>
        <dbReference type="ChEBI" id="CHEBI:63576"/>
        <dbReference type="EC" id="2.4.99.16"/>
    </reaction>
</comment>
<keyword evidence="2 6" id="KW-0328">Glycosyltransferase</keyword>
<dbReference type="GO" id="GO:0004553">
    <property type="term" value="F:hydrolase activity, hydrolyzing O-glycosyl compounds"/>
    <property type="evidence" value="ECO:0007669"/>
    <property type="project" value="InterPro"/>
</dbReference>
<dbReference type="Proteomes" id="UP000305654">
    <property type="component" value="Unassembled WGS sequence"/>
</dbReference>
<dbReference type="PANTHER" id="PTHR47786:SF2">
    <property type="entry name" value="GLYCOSYL HYDROLASE FAMILY 13 CATALYTIC DOMAIN-CONTAINING PROTEIN"/>
    <property type="match status" value="1"/>
</dbReference>
<gene>
    <name evidence="6" type="primary">glgE</name>
    <name evidence="8" type="ORF">FE263_10165</name>
</gene>
<evidence type="ECO:0000256" key="3">
    <source>
        <dbReference type="ARBA" id="ARBA00022679"/>
    </source>
</evidence>
<feature type="binding site" evidence="6">
    <location>
        <begin position="920"/>
        <end position="921"/>
    </location>
    <ligand>
        <name>alpha-maltose 1-phosphate</name>
        <dbReference type="ChEBI" id="CHEBI:63576"/>
    </ligand>
</feature>
<feature type="domain" description="Glycosyl hydrolase family 13 catalytic" evidence="7">
    <location>
        <begin position="600"/>
        <end position="945"/>
    </location>
</feature>
<dbReference type="InterPro" id="IPR049171">
    <property type="entry name" value="GLGE_C"/>
</dbReference>
<dbReference type="InterPro" id="IPR013783">
    <property type="entry name" value="Ig-like_fold"/>
</dbReference>
<dbReference type="CDD" id="cd11344">
    <property type="entry name" value="AmyAc_GlgE_like"/>
    <property type="match status" value="1"/>
</dbReference>
<dbReference type="GO" id="GO:0030979">
    <property type="term" value="P:alpha-glucan biosynthetic process"/>
    <property type="evidence" value="ECO:0007669"/>
    <property type="project" value="UniProtKB-UniRule"/>
</dbReference>
<proteinExistence type="inferred from homology"/>
<dbReference type="Gene3D" id="3.20.20.80">
    <property type="entry name" value="Glycosidases"/>
    <property type="match status" value="1"/>
</dbReference>
<dbReference type="EC" id="2.4.99.16" evidence="6"/>
<evidence type="ECO:0000256" key="2">
    <source>
        <dbReference type="ARBA" id="ARBA00022676"/>
    </source>
</evidence>
<dbReference type="Pfam" id="PF11896">
    <property type="entry name" value="GlgE_dom_N_S"/>
    <property type="match status" value="1"/>
</dbReference>
<dbReference type="EMBL" id="VCDI01000003">
    <property type="protein sequence ID" value="TLU72429.1"/>
    <property type="molecule type" value="Genomic_DNA"/>
</dbReference>
<evidence type="ECO:0000256" key="1">
    <source>
        <dbReference type="ARBA" id="ARBA00011738"/>
    </source>
</evidence>
<dbReference type="OrthoDB" id="9805159at2"/>
<dbReference type="InterPro" id="IPR021828">
    <property type="entry name" value="GlgE_dom_N/S"/>
</dbReference>
<comment type="subunit">
    <text evidence="1 6">Homodimer.</text>
</comment>
<feature type="binding site" evidence="6">
    <location>
        <position position="743"/>
    </location>
    <ligand>
        <name>alpha-maltose 1-phosphate</name>
        <dbReference type="ChEBI" id="CHEBI:63576"/>
    </ligand>
</feature>
<dbReference type="PANTHER" id="PTHR47786">
    <property type="entry name" value="ALPHA-1,4-GLUCAN:MALTOSE-1-PHOSPHATE MALTOSYLTRANSFERASE"/>
    <property type="match status" value="1"/>
</dbReference>
<dbReference type="InterPro" id="IPR006047">
    <property type="entry name" value="GH13_cat_dom"/>
</dbReference>
<dbReference type="GO" id="GO:0016758">
    <property type="term" value="F:hexosyltransferase activity"/>
    <property type="evidence" value="ECO:0007669"/>
    <property type="project" value="UniProtKB-UniRule"/>
</dbReference>
<dbReference type="HAMAP" id="MF_02124">
    <property type="entry name" value="GlgE"/>
    <property type="match status" value="1"/>
</dbReference>
<dbReference type="InterPro" id="IPR026585">
    <property type="entry name" value="GlgE"/>
</dbReference>
<evidence type="ECO:0000259" key="7">
    <source>
        <dbReference type="SMART" id="SM00642"/>
    </source>
</evidence>
<keyword evidence="9" id="KW-1185">Reference proteome</keyword>
<dbReference type="AlphaFoldDB" id="A0A5R9J639"/>
<keyword evidence="4 6" id="KW-0119">Carbohydrate metabolism</keyword>
<evidence type="ECO:0000256" key="5">
    <source>
        <dbReference type="ARBA" id="ARBA00048735"/>
    </source>
</evidence>
<dbReference type="SUPFAM" id="SSF51445">
    <property type="entry name" value="(Trans)glycosidases"/>
    <property type="match status" value="1"/>
</dbReference>
<evidence type="ECO:0000256" key="4">
    <source>
        <dbReference type="ARBA" id="ARBA00023277"/>
    </source>
</evidence>
<accession>A0A5R9J639</accession>
<evidence type="ECO:0000256" key="6">
    <source>
        <dbReference type="HAMAP-Rule" id="MF_02124"/>
    </source>
</evidence>
<dbReference type="InterPro" id="IPR017853">
    <property type="entry name" value="GH"/>
</dbReference>
<reference evidence="8 9" key="1">
    <citation type="submission" date="2019-05" db="EMBL/GenBank/DDBJ databases">
        <authorList>
            <person name="Pankratov T."/>
            <person name="Grouzdev D."/>
        </authorList>
    </citation>
    <scope>NUCLEOTIDE SEQUENCE [LARGE SCALE GENOMIC DNA]</scope>
    <source>
        <strain evidence="8 9">KEBCLARHB70R</strain>
    </source>
</reference>
<comment type="function">
    <text evidence="6">Maltosyltransferase that uses maltose 1-phosphate (M1P) as the sugar donor to elongate linear or branched alpha-(1-&gt;4)-glucans. Is involved in a branched alpha-glucan biosynthetic pathway from trehalose, together with TreS, Mak and GlgB.</text>
</comment>
<dbReference type="Gene3D" id="1.20.58.80">
    <property type="entry name" value="Phosphotransferase system, lactose/cellobiose-type IIA subunit"/>
    <property type="match status" value="1"/>
</dbReference>
<feature type="binding site" evidence="6">
    <location>
        <position position="781"/>
    </location>
    <ligand>
        <name>alpha-maltose 1-phosphate</name>
        <dbReference type="ChEBI" id="CHEBI:63576"/>
    </ligand>
</feature>
<feature type="binding site" evidence="6">
    <location>
        <position position="708"/>
    </location>
    <ligand>
        <name>alpha-maltose 1-phosphate</name>
        <dbReference type="ChEBI" id="CHEBI:63576"/>
    </ligand>
</feature>
<feature type="active site" description="Nucleophile" evidence="6">
    <location>
        <position position="780"/>
    </location>
</feature>
<comment type="similarity">
    <text evidence="6">Belongs to the glycosyl hydrolase 13 family. GlgE subfamily.</text>
</comment>
<evidence type="ECO:0000313" key="8">
    <source>
        <dbReference type="EMBL" id="TLU72429.1"/>
    </source>
</evidence>
<dbReference type="Pfam" id="PF21702">
    <property type="entry name" value="GLGE_C"/>
    <property type="match status" value="1"/>
</dbReference>
<feature type="active site" description="Proton donor" evidence="6">
    <location>
        <position position="809"/>
    </location>
</feature>
<protein>
    <recommendedName>
        <fullName evidence="6">Alpha-1,4-glucan:maltose-1-phosphate maltosyltransferase</fullName>
        <shortName evidence="6">GMPMT</shortName>
        <ecNumber evidence="6">2.4.99.16</ecNumber>
    </recommendedName>
    <alternativeName>
        <fullName evidence="6">(1-&gt;4)-alpha-D-glucan:maltose-1-phosphate alpha-D-maltosyltransferase</fullName>
    </alternativeName>
</protein>
<keyword evidence="3 6" id="KW-0808">Transferase</keyword>
<dbReference type="SMART" id="SM00642">
    <property type="entry name" value="Aamy"/>
    <property type="match status" value="1"/>
</dbReference>
<dbReference type="Gene3D" id="2.60.40.10">
    <property type="entry name" value="Immunoglobulins"/>
    <property type="match status" value="1"/>
</dbReference>
<sequence>MDSLENTSSHEPILRSPPCIAWLSSTSRDDPAGYAGSTHLLLSDLLAAGSDAGVLDSRDTAWQAIATAAVSLAGGRVSEPMPLLIDLALDCVAVDGEAARARPDLFGPPDPATLLDPRRQHTPHLARPLLQDEASATRLGTWWGETIAGLKEAGLAGVRLRGLAGLPPDLLAPLLRALRTAARTMTLVADTAGVDWTALASLRGVGLDAVSCSLAWWNWRDRWLADELTLLRSVAPVLAPLPTSMVPSGAAQGRALGYCLAHGIGWIAPPAEEARQAAQLARQVSGYRPGRSLTAPGSGIQATLRADGDDPRWSGKAVILLLNPATDRPASIDPAAFLPGVGGSFTAFDNADGVRLVPGQRLSLGAGETRLFEATQLAAPPHPALDRALATTAGRWNRLAIEAVAPAVDGGLFPVKRTTGDLVDVEADVIGDGHDIMSAALQWQGPGMRGETGWQEVRMRLLGNDRWAASFPLVERGLHRYRVVAWRDMFANYRHELGAKSAAGVPISLELVEGQALVRAASQRGSAAATELARLLAKIEAAGEQSAGKEDGETAQRDLLLAPDLAALMDVADDRPHLVASDEMPVDAERTGAGFASWYEVFPRSMADDPHRHGTFRDVERHLPRIREMGFDVLYFPPIHPIGRINRKGPNNTLTPGPEDVGSPYAVGSEEGGHDAIHPALGTLAEFLHLRRAAEESGLELALDFAIQCAPDHPWLRGHRDWFAWRPDGSIRYAENPPKKYQDIVNVDFYAGGAVPDLWIALANVVLFWCEQGIRLFRVDNPHTKPFPFWQWMIAEVRARYPDAVFLAEAFTRPKVMNRLAKVGFGQSYTYFTWRNSKAEITEYLTQLSQQAPRDFFRPHFFVNTPDINPVFLQNSGRAGFLIRAALAATMSGLWGVYNGFELCEGAALPGREEYLDSEKYQIRTWDWQRPGNIVAEITRLNRIRAESPALRTHLDIAFLPAANDAVLFYEKATADRSDCVLCFVSLDAHQTQQASIELPFWKWGLPDQATLQLEDLIGGDHFSLTGKYHTVTLTPQQPYLIWRARPDS</sequence>
<feature type="site" description="Transition state stabilizer" evidence="6">
    <location>
        <position position="867"/>
    </location>
</feature>
<evidence type="ECO:0000313" key="9">
    <source>
        <dbReference type="Proteomes" id="UP000305654"/>
    </source>
</evidence>
<dbReference type="InterPro" id="IPR013780">
    <property type="entry name" value="Glyco_hydro_b"/>
</dbReference>
<comment type="caution">
    <text evidence="8">The sequence shown here is derived from an EMBL/GenBank/DDBJ whole genome shotgun (WGS) entry which is preliminary data.</text>
</comment>
<dbReference type="Gene3D" id="2.60.40.1180">
    <property type="entry name" value="Golgi alpha-mannosidase II"/>
    <property type="match status" value="1"/>
</dbReference>
<organism evidence="8 9">
    <name type="scientific">Lichenicoccus roseus</name>
    <dbReference type="NCBI Taxonomy" id="2683649"/>
    <lineage>
        <taxon>Bacteria</taxon>
        <taxon>Pseudomonadati</taxon>
        <taxon>Pseudomonadota</taxon>
        <taxon>Alphaproteobacteria</taxon>
        <taxon>Acetobacterales</taxon>
        <taxon>Acetobacteraceae</taxon>
        <taxon>Lichenicoccus</taxon>
    </lineage>
</organism>
<dbReference type="RefSeq" id="WP_138325891.1">
    <property type="nucleotide sequence ID" value="NZ_VCDI01000003.1"/>
</dbReference>